<protein>
    <recommendedName>
        <fullName evidence="4">Wax synthase domain-containing protein</fullName>
    </recommendedName>
</protein>
<feature type="transmembrane region" description="Helical" evidence="1">
    <location>
        <begin position="124"/>
        <end position="149"/>
    </location>
</feature>
<name>A0A421CWB2_9EURO</name>
<proteinExistence type="predicted"/>
<feature type="transmembrane region" description="Helical" evidence="1">
    <location>
        <begin position="334"/>
        <end position="358"/>
    </location>
</feature>
<evidence type="ECO:0000313" key="2">
    <source>
        <dbReference type="EMBL" id="RLL94185.1"/>
    </source>
</evidence>
<dbReference type="OrthoDB" id="1669814at2759"/>
<accession>A0A421CWB2</accession>
<keyword evidence="3" id="KW-1185">Reference proteome</keyword>
<sequence length="363" mass="39620">MPLLNPLRDLSIWQSIISSAYYGGLAWLGYHCLWSISLRNATAAIIEVKKTSRFADGTPLIRRFTPFSSLDEKLLPAVIFYNGLLDASDPVHRLLLVDIHSTMQTTALCMLGASRSSPSSSLSLIVPTIWNIFNQSYGAAFVYPLYLLFESVGLGFDTFRPADNPRVSAALLLSALLGSLLPFTFLFPAFTSCRPARRQRAIALYRFAPIVFTLLQWVGEHVPLETLVGDVPDSAPYVVAGMAATVGHLYALFGIVLEARKSRGNIRCSPITACVGDVLRRVYFPSPVLPPSAAAAIPQAAHKFLQYDVWILVAAFVPYAYFLVAPVLGMSFCVVVPCLLTGAVVLGPGALLAFAYAFRWHLS</sequence>
<evidence type="ECO:0000256" key="1">
    <source>
        <dbReference type="SAM" id="Phobius"/>
    </source>
</evidence>
<keyword evidence="1" id="KW-0472">Membrane</keyword>
<dbReference type="AlphaFoldDB" id="A0A421CWB2"/>
<dbReference type="EMBL" id="NIDN02000226">
    <property type="protein sequence ID" value="RLL94185.1"/>
    <property type="molecule type" value="Genomic_DNA"/>
</dbReference>
<gene>
    <name evidence="2" type="ORF">CFD26_103094</name>
</gene>
<feature type="transmembrane region" description="Helical" evidence="1">
    <location>
        <begin position="238"/>
        <end position="257"/>
    </location>
</feature>
<keyword evidence="1" id="KW-0812">Transmembrane</keyword>
<comment type="caution">
    <text evidence="2">The sequence shown here is derived from an EMBL/GenBank/DDBJ whole genome shotgun (WGS) entry which is preliminary data.</text>
</comment>
<feature type="transmembrane region" description="Helical" evidence="1">
    <location>
        <begin position="169"/>
        <end position="190"/>
    </location>
</feature>
<organism evidence="2 3">
    <name type="scientific">Aspergillus turcosus</name>
    <dbReference type="NCBI Taxonomy" id="1245748"/>
    <lineage>
        <taxon>Eukaryota</taxon>
        <taxon>Fungi</taxon>
        <taxon>Dikarya</taxon>
        <taxon>Ascomycota</taxon>
        <taxon>Pezizomycotina</taxon>
        <taxon>Eurotiomycetes</taxon>
        <taxon>Eurotiomycetidae</taxon>
        <taxon>Eurotiales</taxon>
        <taxon>Aspergillaceae</taxon>
        <taxon>Aspergillus</taxon>
        <taxon>Aspergillus subgen. Fumigati</taxon>
    </lineage>
</organism>
<dbReference type="Proteomes" id="UP000215289">
    <property type="component" value="Unassembled WGS sequence"/>
</dbReference>
<feature type="transmembrane region" description="Helical" evidence="1">
    <location>
        <begin position="202"/>
        <end position="218"/>
    </location>
</feature>
<feature type="transmembrane region" description="Helical" evidence="1">
    <location>
        <begin position="12"/>
        <end position="30"/>
    </location>
</feature>
<reference evidence="2 3" key="1">
    <citation type="submission" date="2018-08" db="EMBL/GenBank/DDBJ databases">
        <title>Draft genome sequences of two Aspergillus turcosus clinical strains isolated from bronchoalveolar lavage fluid: one azole-susceptible and the other azole-resistant.</title>
        <authorList>
            <person name="Parent-Michaud M."/>
            <person name="Dufresne P.J."/>
            <person name="Fournier E."/>
            <person name="Martineau C."/>
            <person name="Moreira S."/>
            <person name="Perkins V."/>
            <person name="De Repentigny L."/>
            <person name="Dufresne S.F."/>
        </authorList>
    </citation>
    <scope>NUCLEOTIDE SEQUENCE [LARGE SCALE GENOMIC DNA]</scope>
    <source>
        <strain evidence="2">HMR AF 1038</strain>
    </source>
</reference>
<feature type="transmembrane region" description="Helical" evidence="1">
    <location>
        <begin position="309"/>
        <end position="328"/>
    </location>
</feature>
<evidence type="ECO:0008006" key="4">
    <source>
        <dbReference type="Google" id="ProtNLM"/>
    </source>
</evidence>
<dbReference type="STRING" id="1245748.A0A421CWB2"/>
<evidence type="ECO:0000313" key="3">
    <source>
        <dbReference type="Proteomes" id="UP000215289"/>
    </source>
</evidence>
<keyword evidence="1" id="KW-1133">Transmembrane helix</keyword>